<dbReference type="Pfam" id="PF02770">
    <property type="entry name" value="Acyl-CoA_dh_M"/>
    <property type="match status" value="1"/>
</dbReference>
<keyword evidence="7 12" id="KW-0274">FAD</keyword>
<dbReference type="PANTHER" id="PTHR10909">
    <property type="entry name" value="ELECTRON TRANSPORT OXIDOREDUCTASE"/>
    <property type="match status" value="1"/>
</dbReference>
<dbReference type="Pfam" id="PF01756">
    <property type="entry name" value="ACOX"/>
    <property type="match status" value="1"/>
</dbReference>
<dbReference type="InterPro" id="IPR036250">
    <property type="entry name" value="AcylCo_DH-like_C"/>
</dbReference>
<name>A0A2T9YRB9_9FUNG</name>
<evidence type="ECO:0000256" key="7">
    <source>
        <dbReference type="ARBA" id="ARBA00022827"/>
    </source>
</evidence>
<dbReference type="PIRSF" id="PIRSF000168">
    <property type="entry name" value="Acyl-CoA_oxidase"/>
    <property type="match status" value="1"/>
</dbReference>
<dbReference type="OrthoDB" id="538336at2759"/>
<dbReference type="InterPro" id="IPR037069">
    <property type="entry name" value="AcylCoA_DH/ox_N_sf"/>
</dbReference>
<evidence type="ECO:0000313" key="20">
    <source>
        <dbReference type="Proteomes" id="UP000245383"/>
    </source>
</evidence>
<keyword evidence="10" id="KW-0443">Lipid metabolism</keyword>
<comment type="pathway">
    <text evidence="4">Lipid metabolism; peroxisomal fatty acid beta-oxidation.</text>
</comment>
<dbReference type="GO" id="GO:0005504">
    <property type="term" value="F:fatty acid binding"/>
    <property type="evidence" value="ECO:0007669"/>
    <property type="project" value="TreeGrafter"/>
</dbReference>
<dbReference type="GO" id="GO:0071949">
    <property type="term" value="F:FAD binding"/>
    <property type="evidence" value="ECO:0007669"/>
    <property type="project" value="InterPro"/>
</dbReference>
<evidence type="ECO:0000256" key="3">
    <source>
        <dbReference type="ARBA" id="ARBA00004275"/>
    </source>
</evidence>
<evidence type="ECO:0000259" key="18">
    <source>
        <dbReference type="Pfam" id="PF22924"/>
    </source>
</evidence>
<evidence type="ECO:0000256" key="4">
    <source>
        <dbReference type="ARBA" id="ARBA00004846"/>
    </source>
</evidence>
<feature type="active site" description="Proton acceptor" evidence="13">
    <location>
        <position position="434"/>
    </location>
</feature>
<evidence type="ECO:0000256" key="9">
    <source>
        <dbReference type="ARBA" id="ARBA00023002"/>
    </source>
</evidence>
<dbReference type="InterPro" id="IPR002655">
    <property type="entry name" value="Acyl-CoA_oxidase_C"/>
</dbReference>
<evidence type="ECO:0000259" key="16">
    <source>
        <dbReference type="Pfam" id="PF02770"/>
    </source>
</evidence>
<dbReference type="InterPro" id="IPR055060">
    <property type="entry name" value="ACOX_C_alpha1"/>
</dbReference>
<dbReference type="Gene3D" id="2.40.110.10">
    <property type="entry name" value="Butyryl-CoA Dehydrogenase, subunit A, domain 2"/>
    <property type="match status" value="1"/>
</dbReference>
<evidence type="ECO:0000259" key="17">
    <source>
        <dbReference type="Pfam" id="PF14749"/>
    </source>
</evidence>
<organism evidence="19 20">
    <name type="scientific">Smittium simulii</name>
    <dbReference type="NCBI Taxonomy" id="133385"/>
    <lineage>
        <taxon>Eukaryota</taxon>
        <taxon>Fungi</taxon>
        <taxon>Fungi incertae sedis</taxon>
        <taxon>Zoopagomycota</taxon>
        <taxon>Kickxellomycotina</taxon>
        <taxon>Harpellomycetes</taxon>
        <taxon>Harpellales</taxon>
        <taxon>Legeriomycetaceae</taxon>
        <taxon>Smittium</taxon>
    </lineage>
</organism>
<feature type="domain" description="Acyl-CoA oxidase C-alpha1" evidence="18">
    <location>
        <begin position="290"/>
        <end position="449"/>
    </location>
</feature>
<keyword evidence="11" id="KW-0576">Peroxisome</keyword>
<dbReference type="AlphaFoldDB" id="A0A2T9YRB9"/>
<dbReference type="Pfam" id="PF22924">
    <property type="entry name" value="ACOX_C_alpha1"/>
    <property type="match status" value="1"/>
</dbReference>
<feature type="domain" description="Acyl-coenzyme A oxidase N-terminal" evidence="17">
    <location>
        <begin position="41"/>
        <end position="146"/>
    </location>
</feature>
<comment type="subcellular location">
    <subcellularLocation>
        <location evidence="3">Peroxisome</location>
    </subcellularLocation>
</comment>
<dbReference type="FunFam" id="2.40.110.10:FF:000003">
    <property type="entry name" value="Acyl-coenzyme A oxidase"/>
    <property type="match status" value="1"/>
</dbReference>
<dbReference type="SUPFAM" id="SSF56645">
    <property type="entry name" value="Acyl-CoA dehydrogenase NM domain-like"/>
    <property type="match status" value="1"/>
</dbReference>
<feature type="domain" description="Acyl-CoA oxidase/dehydrogenase middle" evidence="16">
    <location>
        <begin position="148"/>
        <end position="258"/>
    </location>
</feature>
<feature type="domain" description="Acyl-CoA oxidase C-terminal" evidence="15">
    <location>
        <begin position="498"/>
        <end position="656"/>
    </location>
</feature>
<reference evidence="19 20" key="1">
    <citation type="journal article" date="2018" name="MBio">
        <title>Comparative Genomics Reveals the Core Gene Toolbox for the Fungus-Insect Symbiosis.</title>
        <authorList>
            <person name="Wang Y."/>
            <person name="Stata M."/>
            <person name="Wang W."/>
            <person name="Stajich J.E."/>
            <person name="White M.M."/>
            <person name="Moncalvo J.M."/>
        </authorList>
    </citation>
    <scope>NUCLEOTIDE SEQUENCE [LARGE SCALE GENOMIC DNA]</scope>
    <source>
        <strain evidence="19 20">SWE-8-4</strain>
    </source>
</reference>
<feature type="binding site" evidence="14">
    <location>
        <position position="191"/>
    </location>
    <ligand>
        <name>FAD</name>
        <dbReference type="ChEBI" id="CHEBI:57692"/>
    </ligand>
</feature>
<comment type="catalytic activity">
    <reaction evidence="1">
        <text>a 2,3-saturated acyl-CoA + O2 = a (2E)-enoyl-CoA + H2O2</text>
        <dbReference type="Rhea" id="RHEA:38959"/>
        <dbReference type="ChEBI" id="CHEBI:15379"/>
        <dbReference type="ChEBI" id="CHEBI:16240"/>
        <dbReference type="ChEBI" id="CHEBI:58856"/>
        <dbReference type="ChEBI" id="CHEBI:65111"/>
        <dbReference type="EC" id="1.3.3.6"/>
    </reaction>
</comment>
<evidence type="ECO:0000256" key="13">
    <source>
        <dbReference type="PIRSR" id="PIRSR000168-1"/>
    </source>
</evidence>
<dbReference type="GO" id="GO:0055088">
    <property type="term" value="P:lipid homeostasis"/>
    <property type="evidence" value="ECO:0007669"/>
    <property type="project" value="TreeGrafter"/>
</dbReference>
<dbReference type="InterPro" id="IPR009100">
    <property type="entry name" value="AcylCoA_DH/oxidase_NM_dom_sf"/>
</dbReference>
<dbReference type="InterPro" id="IPR012258">
    <property type="entry name" value="Acyl-CoA_oxidase"/>
</dbReference>
<evidence type="ECO:0000256" key="6">
    <source>
        <dbReference type="ARBA" id="ARBA00022630"/>
    </source>
</evidence>
<dbReference type="Gene3D" id="1.10.540.10">
    <property type="entry name" value="Acyl-CoA dehydrogenase/oxidase, N-terminal domain"/>
    <property type="match status" value="1"/>
</dbReference>
<dbReference type="UniPathway" id="UPA00661"/>
<dbReference type="FunFam" id="1.20.140.10:FF:000015">
    <property type="entry name" value="Acyl-coenzyme A oxidase"/>
    <property type="match status" value="1"/>
</dbReference>
<comment type="caution">
    <text evidence="19">The sequence shown here is derived from an EMBL/GenBank/DDBJ whole genome shotgun (WGS) entry which is preliminary data.</text>
</comment>
<accession>A0A2T9YRB9</accession>
<comment type="cofactor">
    <cofactor evidence="2">
        <name>FAD</name>
        <dbReference type="ChEBI" id="CHEBI:57692"/>
    </cofactor>
</comment>
<evidence type="ECO:0000256" key="11">
    <source>
        <dbReference type="ARBA" id="ARBA00023140"/>
    </source>
</evidence>
<dbReference type="InterPro" id="IPR029320">
    <property type="entry name" value="Acyl-CoA_ox_N"/>
</dbReference>
<evidence type="ECO:0000256" key="5">
    <source>
        <dbReference type="ARBA" id="ARBA00006288"/>
    </source>
</evidence>
<dbReference type="Proteomes" id="UP000245383">
    <property type="component" value="Unassembled WGS sequence"/>
</dbReference>
<dbReference type="PANTHER" id="PTHR10909:SF250">
    <property type="entry name" value="PEROXISOMAL ACYL-COENZYME A OXIDASE 1"/>
    <property type="match status" value="1"/>
</dbReference>
<dbReference type="Pfam" id="PF14749">
    <property type="entry name" value="Acyl-CoA_ox_N"/>
    <property type="match status" value="1"/>
</dbReference>
<dbReference type="GO" id="GO:0033540">
    <property type="term" value="P:fatty acid beta-oxidation using acyl-CoA oxidase"/>
    <property type="evidence" value="ECO:0007669"/>
    <property type="project" value="UniProtKB-UniPathway"/>
</dbReference>
<dbReference type="GO" id="GO:0003997">
    <property type="term" value="F:acyl-CoA oxidase activity"/>
    <property type="evidence" value="ECO:0007669"/>
    <property type="project" value="UniProtKB-EC"/>
</dbReference>
<evidence type="ECO:0000313" key="19">
    <source>
        <dbReference type="EMBL" id="PVU94900.1"/>
    </source>
</evidence>
<dbReference type="Gene3D" id="1.20.140.10">
    <property type="entry name" value="Butyryl-CoA Dehydrogenase, subunit A, domain 3"/>
    <property type="match status" value="2"/>
</dbReference>
<dbReference type="STRING" id="133385.A0A2T9YRB9"/>
<dbReference type="InterPro" id="IPR006091">
    <property type="entry name" value="Acyl-CoA_Oxase/DH_mid-dom"/>
</dbReference>
<protein>
    <recommendedName>
        <fullName evidence="12">Acyl-coenzyme A oxidase</fullName>
    </recommendedName>
</protein>
<sequence length="684" mass="77638">MAHVSDLVNTRPNISMTAELLAAERLNSTFDLVQMGLFINGEKWCQLRQQALEIIQADPDIFDMTQSYYMNREEQLDMILKTEKRMAELLITKQISHDVALAMTYLLDASGPFRLHRSMFIPTLERQANEEQKKAFLLPARNYEIIGCYAQTEIGHGSNVRGLETTATFIEESDQFEINSPTLTSTKWWIGSLGIAATHACVMAQLIVKQKNIGVYPVIVPIRDPITFKPLPNVNVGDIGPKMGFTTVDNGFVNFQKVRVPRFNVLQRYISISRTGIVTRPENIDPRVTYSTMVFVRAGIVNTMGRELAKAVTIATRYTAVRKQGGEIGNETPVLNYDIVQFRLIPLVAKTFAMLGMSHEFYSQYERCKQNIDSGDFSMLKEMHAVSCALKKWCSDTAVYGIDTCRHLCGGHGFSIFSGLNSAFNNIYPNIIWEGDNFVLAQQTAKYIIKAAKSYLETNSISTNDPTSLILSLYNPNNKNVPWKSISASEMVQNHNLILELLACRFSYFAYDLTLKIHYQNQSWNNSTIAVQVLSTLYSEYMICMYFKRHIDKLQVTSSIYPPIAQLFKITALSFLTRNTGELYTMGEDYALNYKFINQLHDQYQITIKNCRSIIVPLVDSLGIPDEKLNSSLGRYDGKVYEDYMTRASNEPLNRPGTGSKIRSDFYYKYISNILSPNKTPSKL</sequence>
<dbReference type="InterPro" id="IPR046373">
    <property type="entry name" value="Acyl-CoA_Oxase/DH_mid-dom_sf"/>
</dbReference>
<evidence type="ECO:0000256" key="1">
    <source>
        <dbReference type="ARBA" id="ARBA00001201"/>
    </source>
</evidence>
<evidence type="ECO:0000256" key="14">
    <source>
        <dbReference type="PIRSR" id="PIRSR000168-2"/>
    </source>
</evidence>
<feature type="binding site" evidence="14">
    <location>
        <position position="152"/>
    </location>
    <ligand>
        <name>FAD</name>
        <dbReference type="ChEBI" id="CHEBI:57692"/>
    </ligand>
</feature>
<proteinExistence type="inferred from homology"/>
<keyword evidence="20" id="KW-1185">Reference proteome</keyword>
<comment type="similarity">
    <text evidence="5 12">Belongs to the acyl-CoA oxidase family.</text>
</comment>
<keyword evidence="9" id="KW-0560">Oxidoreductase</keyword>
<evidence type="ECO:0000256" key="8">
    <source>
        <dbReference type="ARBA" id="ARBA00022832"/>
    </source>
</evidence>
<gene>
    <name evidence="19" type="ORF">BB561_002193</name>
</gene>
<dbReference type="EMBL" id="MBFR01000071">
    <property type="protein sequence ID" value="PVU94900.1"/>
    <property type="molecule type" value="Genomic_DNA"/>
</dbReference>
<dbReference type="SUPFAM" id="SSF47203">
    <property type="entry name" value="Acyl-CoA dehydrogenase C-terminal domain-like"/>
    <property type="match status" value="2"/>
</dbReference>
<evidence type="ECO:0000256" key="12">
    <source>
        <dbReference type="PIRNR" id="PIRNR000168"/>
    </source>
</evidence>
<keyword evidence="6 12" id="KW-0285">Flavoprotein</keyword>
<evidence type="ECO:0000259" key="15">
    <source>
        <dbReference type="Pfam" id="PF01756"/>
    </source>
</evidence>
<dbReference type="GO" id="GO:0005777">
    <property type="term" value="C:peroxisome"/>
    <property type="evidence" value="ECO:0007669"/>
    <property type="project" value="UniProtKB-SubCell"/>
</dbReference>
<evidence type="ECO:0000256" key="2">
    <source>
        <dbReference type="ARBA" id="ARBA00001974"/>
    </source>
</evidence>
<evidence type="ECO:0000256" key="10">
    <source>
        <dbReference type="ARBA" id="ARBA00023098"/>
    </source>
</evidence>
<keyword evidence="8" id="KW-0276">Fatty acid metabolism</keyword>